<dbReference type="AlphaFoldDB" id="F9Y953"/>
<keyword evidence="6 7" id="KW-0472">Membrane</keyword>
<dbReference type="Proteomes" id="UP000000692">
    <property type="component" value="Chromosome"/>
</dbReference>
<reference evidence="9 10" key="1">
    <citation type="journal article" date="2011" name="J. Bacteriol.">
        <title>Complete genome sequence of the industrial strain Ketogulonicigenium vulgare WSH-001.</title>
        <authorList>
            <person name="Liu L."/>
            <person name="Li Y."/>
            <person name="Zhang J."/>
            <person name="Zhou Z."/>
            <person name="Liu J."/>
            <person name="Li X."/>
            <person name="Zhou J."/>
            <person name="Du G."/>
            <person name="Wang L."/>
            <person name="Chen J."/>
        </authorList>
    </citation>
    <scope>NUCLEOTIDE SEQUENCE [LARGE SCALE GENOMIC DNA]</scope>
    <source>
        <strain evidence="9 10">WSH-001</strain>
    </source>
</reference>
<dbReference type="CDD" id="cd06261">
    <property type="entry name" value="TM_PBP2"/>
    <property type="match status" value="1"/>
</dbReference>
<name>F9Y953_KETVW</name>
<feature type="transmembrane region" description="Helical" evidence="7">
    <location>
        <begin position="239"/>
        <end position="261"/>
    </location>
</feature>
<dbReference type="HOGENOM" id="CLU_036879_0_1_5"/>
<dbReference type="EMBL" id="CP002018">
    <property type="protein sequence ID" value="AEM41270.1"/>
    <property type="molecule type" value="Genomic_DNA"/>
</dbReference>
<evidence type="ECO:0000256" key="2">
    <source>
        <dbReference type="ARBA" id="ARBA00022448"/>
    </source>
</evidence>
<protein>
    <submittedName>
        <fullName evidence="9">ABC transporter, permease protein</fullName>
    </submittedName>
</protein>
<dbReference type="PATRIC" id="fig|759362.5.peg.1478"/>
<dbReference type="InterPro" id="IPR000515">
    <property type="entry name" value="MetI-like"/>
</dbReference>
<dbReference type="GO" id="GO:0005886">
    <property type="term" value="C:plasma membrane"/>
    <property type="evidence" value="ECO:0007669"/>
    <property type="project" value="UniProtKB-SubCell"/>
</dbReference>
<dbReference type="InterPro" id="IPR035906">
    <property type="entry name" value="MetI-like_sf"/>
</dbReference>
<dbReference type="Gene3D" id="1.10.3720.10">
    <property type="entry name" value="MetI-like"/>
    <property type="match status" value="1"/>
</dbReference>
<keyword evidence="4 7" id="KW-0812">Transmembrane</keyword>
<gene>
    <name evidence="9" type="ordered locus">KVU_1431</name>
</gene>
<evidence type="ECO:0000256" key="7">
    <source>
        <dbReference type="RuleBase" id="RU363032"/>
    </source>
</evidence>
<feature type="transmembrane region" description="Helical" evidence="7">
    <location>
        <begin position="281"/>
        <end position="307"/>
    </location>
</feature>
<feature type="transmembrane region" description="Helical" evidence="7">
    <location>
        <begin position="9"/>
        <end position="30"/>
    </location>
</feature>
<feature type="transmembrane region" description="Helical" evidence="7">
    <location>
        <begin position="177"/>
        <end position="197"/>
    </location>
</feature>
<dbReference type="SUPFAM" id="SSF161098">
    <property type="entry name" value="MetI-like"/>
    <property type="match status" value="1"/>
</dbReference>
<dbReference type="Pfam" id="PF00528">
    <property type="entry name" value="BPD_transp_1"/>
    <property type="match status" value="1"/>
</dbReference>
<comment type="similarity">
    <text evidence="7">Belongs to the binding-protein-dependent transport system permease family.</text>
</comment>
<dbReference type="eggNOG" id="COG0601">
    <property type="taxonomic scope" value="Bacteria"/>
</dbReference>
<accession>F9Y953</accession>
<evidence type="ECO:0000256" key="3">
    <source>
        <dbReference type="ARBA" id="ARBA00022475"/>
    </source>
</evidence>
<feature type="transmembrane region" description="Helical" evidence="7">
    <location>
        <begin position="134"/>
        <end position="157"/>
    </location>
</feature>
<dbReference type="PROSITE" id="PS50928">
    <property type="entry name" value="ABC_TM1"/>
    <property type="match status" value="1"/>
</dbReference>
<evidence type="ECO:0000256" key="1">
    <source>
        <dbReference type="ARBA" id="ARBA00004651"/>
    </source>
</evidence>
<evidence type="ECO:0000313" key="10">
    <source>
        <dbReference type="Proteomes" id="UP000000692"/>
    </source>
</evidence>
<keyword evidence="10" id="KW-1185">Reference proteome</keyword>
<evidence type="ECO:0000313" key="9">
    <source>
        <dbReference type="EMBL" id="AEM41270.1"/>
    </source>
</evidence>
<feature type="transmembrane region" description="Helical" evidence="7">
    <location>
        <begin position="99"/>
        <end position="122"/>
    </location>
</feature>
<comment type="subcellular location">
    <subcellularLocation>
        <location evidence="1 7">Cell membrane</location>
        <topology evidence="1 7">Multi-pass membrane protein</topology>
    </subcellularLocation>
</comment>
<keyword evidence="5 7" id="KW-1133">Transmembrane helix</keyword>
<dbReference type="Pfam" id="PF19300">
    <property type="entry name" value="BPD_transp_1_N"/>
    <property type="match status" value="1"/>
</dbReference>
<keyword evidence="2 7" id="KW-0813">Transport</keyword>
<proteinExistence type="inferred from homology"/>
<organism evidence="9 10">
    <name type="scientific">Ketogulonicigenium vulgare (strain WSH-001)</name>
    <dbReference type="NCBI Taxonomy" id="759362"/>
    <lineage>
        <taxon>Bacteria</taxon>
        <taxon>Pseudomonadati</taxon>
        <taxon>Pseudomonadota</taxon>
        <taxon>Alphaproteobacteria</taxon>
        <taxon>Rhodobacterales</taxon>
        <taxon>Roseobacteraceae</taxon>
        <taxon>Ketogulonicigenium</taxon>
    </lineage>
</organism>
<dbReference type="KEGG" id="kvl:KVU_1431"/>
<evidence type="ECO:0000256" key="4">
    <source>
        <dbReference type="ARBA" id="ARBA00022692"/>
    </source>
</evidence>
<evidence type="ECO:0000259" key="8">
    <source>
        <dbReference type="PROSITE" id="PS50928"/>
    </source>
</evidence>
<dbReference type="InterPro" id="IPR045621">
    <property type="entry name" value="BPD_transp_1_N"/>
</dbReference>
<dbReference type="OrthoDB" id="9807402at2"/>
<dbReference type="RefSeq" id="WP_013384740.1">
    <property type="nucleotide sequence ID" value="NC_017384.1"/>
</dbReference>
<dbReference type="PANTHER" id="PTHR43163">
    <property type="entry name" value="DIPEPTIDE TRANSPORT SYSTEM PERMEASE PROTEIN DPPB-RELATED"/>
    <property type="match status" value="1"/>
</dbReference>
<feature type="domain" description="ABC transmembrane type-1" evidence="8">
    <location>
        <begin position="95"/>
        <end position="304"/>
    </location>
</feature>
<dbReference type="PANTHER" id="PTHR43163:SF6">
    <property type="entry name" value="DIPEPTIDE TRANSPORT SYSTEM PERMEASE PROTEIN DPPB-RELATED"/>
    <property type="match status" value="1"/>
</dbReference>
<evidence type="ECO:0000256" key="5">
    <source>
        <dbReference type="ARBA" id="ARBA00022989"/>
    </source>
</evidence>
<keyword evidence="3" id="KW-1003">Cell membrane</keyword>
<evidence type="ECO:0000256" key="6">
    <source>
        <dbReference type="ARBA" id="ARBA00023136"/>
    </source>
</evidence>
<dbReference type="GO" id="GO:0071916">
    <property type="term" value="F:dipeptide transmembrane transporter activity"/>
    <property type="evidence" value="ECO:0007669"/>
    <property type="project" value="TreeGrafter"/>
</dbReference>
<sequence length="314" mass="34270">MLNLILRRLLVAIPTLILVSILIFCLQKLLPGDPALMFAGEERDPEVLALIRAQHHLDRPVLVQYGYWMAGVLQGDFGHSLRTGIPVTDLIVQKLPVTLQLTATAMMIAMITGISLGILAAARQGKLSDAAINAVGLTGMSIPNFWLGIILIMVVSVQLRWLPSAGFVSITDDPGAFLRSVIMPAFVLSTPITAYLMRHTRSAMIGALRSDYIRTARAKGLRRPVVTLKHAFRNALMPIVTMVTLLFGELMAGAVLTEQIFTIPGFGKLIVDGVFTRDYPVVQGVVLCTAVSFILLNLLADILYILINPKLRHA</sequence>